<evidence type="ECO:0000313" key="2">
    <source>
        <dbReference type="EMBL" id="DAF64693.1"/>
    </source>
</evidence>
<dbReference type="EMBL" id="BK032865">
    <property type="protein sequence ID" value="DAF64693.1"/>
    <property type="molecule type" value="Genomic_DNA"/>
</dbReference>
<keyword evidence="1" id="KW-0175">Coiled coil</keyword>
<evidence type="ECO:0000256" key="1">
    <source>
        <dbReference type="SAM" id="Coils"/>
    </source>
</evidence>
<feature type="coiled-coil region" evidence="1">
    <location>
        <begin position="13"/>
        <end position="43"/>
    </location>
</feature>
<accession>A0A8S5TNI4</accession>
<reference evidence="2" key="1">
    <citation type="journal article" date="2021" name="Proc. Natl. Acad. Sci. U.S.A.">
        <title>A Catalog of Tens of Thousands of Viruses from Human Metagenomes Reveals Hidden Associations with Chronic Diseases.</title>
        <authorList>
            <person name="Tisza M.J."/>
            <person name="Buck C.B."/>
        </authorList>
    </citation>
    <scope>NUCLEOTIDE SEQUENCE</scope>
    <source>
        <strain evidence="2">Ct90d35</strain>
    </source>
</reference>
<organism evidence="2">
    <name type="scientific">Podoviridae sp. ct90d35</name>
    <dbReference type="NCBI Taxonomy" id="2827724"/>
    <lineage>
        <taxon>Viruses</taxon>
        <taxon>Duplodnaviria</taxon>
        <taxon>Heunggongvirae</taxon>
        <taxon>Uroviricota</taxon>
        <taxon>Caudoviricetes</taxon>
    </lineage>
</organism>
<name>A0A8S5TNI4_9CAUD</name>
<protein>
    <submittedName>
        <fullName evidence="2">Uncharacterized protein</fullName>
    </submittedName>
</protein>
<sequence length="48" mass="5704">MIRYPYITGRTPEEQLEQLKRELFKLVDEINAELEQLRRKENNNGGNG</sequence>
<proteinExistence type="predicted"/>